<dbReference type="EMBL" id="JAOWRF010000023">
    <property type="protein sequence ID" value="MCV3212258.1"/>
    <property type="molecule type" value="Genomic_DNA"/>
</dbReference>
<sequence>MLLQHQPLGAVLLRHYLGYTKLCEKSGFRAIRSLVINYGYCLTPPNRSYDKTAVEISLLGQNRKHDD</sequence>
<comment type="caution">
    <text evidence="1">The sequence shown here is derived from an EMBL/GenBank/DDBJ whole genome shotgun (WGS) entry which is preliminary data.</text>
</comment>
<proteinExistence type="predicted"/>
<keyword evidence="2" id="KW-1185">Reference proteome</keyword>
<organism evidence="1 2">
    <name type="scientific">Plectonema radiosum NIES-515</name>
    <dbReference type="NCBI Taxonomy" id="2986073"/>
    <lineage>
        <taxon>Bacteria</taxon>
        <taxon>Bacillati</taxon>
        <taxon>Cyanobacteriota</taxon>
        <taxon>Cyanophyceae</taxon>
        <taxon>Oscillatoriophycideae</taxon>
        <taxon>Oscillatoriales</taxon>
        <taxon>Microcoleaceae</taxon>
        <taxon>Plectonema</taxon>
    </lineage>
</organism>
<accession>A0ABT3AT17</accession>
<evidence type="ECO:0000313" key="2">
    <source>
        <dbReference type="Proteomes" id="UP001526143"/>
    </source>
</evidence>
<evidence type="ECO:0000313" key="1">
    <source>
        <dbReference type="EMBL" id="MCV3212258.1"/>
    </source>
</evidence>
<dbReference type="RefSeq" id="WP_263743772.1">
    <property type="nucleotide sequence ID" value="NZ_JAOWRF010000023.1"/>
</dbReference>
<protein>
    <submittedName>
        <fullName evidence="1">Uncharacterized protein</fullName>
    </submittedName>
</protein>
<dbReference type="Proteomes" id="UP001526143">
    <property type="component" value="Unassembled WGS sequence"/>
</dbReference>
<reference evidence="1 2" key="1">
    <citation type="submission" date="2022-10" db="EMBL/GenBank/DDBJ databases">
        <title>Identification of biosynthetic pathway for the production of the potent trypsin inhibitor radiosumin.</title>
        <authorList>
            <person name="Fewer D.P."/>
            <person name="Delbaje E."/>
            <person name="Ouyang X."/>
            <person name="Agostino P.D."/>
            <person name="Wahlsten M."/>
            <person name="Jokela J."/>
            <person name="Permi P."/>
            <person name="Haapaniemi E."/>
            <person name="Koistinen H."/>
        </authorList>
    </citation>
    <scope>NUCLEOTIDE SEQUENCE [LARGE SCALE GENOMIC DNA]</scope>
    <source>
        <strain evidence="1 2">NIES-515</strain>
    </source>
</reference>
<gene>
    <name evidence="1" type="ORF">OGM63_01730</name>
</gene>
<name>A0ABT3AT17_9CYAN</name>